<name>A0ABX5QCR4_9MICO</name>
<dbReference type="InterPro" id="IPR035906">
    <property type="entry name" value="MetI-like_sf"/>
</dbReference>
<evidence type="ECO:0000256" key="4">
    <source>
        <dbReference type="ARBA" id="ARBA00022475"/>
    </source>
</evidence>
<keyword evidence="3 8" id="KW-0813">Transport</keyword>
<evidence type="ECO:0000256" key="7">
    <source>
        <dbReference type="ARBA" id="ARBA00023136"/>
    </source>
</evidence>
<evidence type="ECO:0000256" key="8">
    <source>
        <dbReference type="RuleBase" id="RU363032"/>
    </source>
</evidence>
<sequence>MTAMRTSRVPRRTFRMPGWVLLVAPVLAILLALYVLPVASIFTESFLVDGKVSLGNYTGFFGTEQYVGILLRTFLFALVATLLCGVLAYPYAFLLTRVTGRLKIVLVALVLVPFWTSMLARTYAWLVLLQDNGPVQAFLQSLGITVPLLRSPAGVLIGMVQILLPFMVLPLYNTMSGIDRRLLHAAETLGANKLKAFVKVYFPLSLPGLMSGGIIVYVLSLGFYVTPAILGSPQTSLLSQLIVQEISQRLDWGSAGAMSVILVVLTLAFLALAARFLNLRSIFSNSEGDR</sequence>
<evidence type="ECO:0000313" key="11">
    <source>
        <dbReference type="Proteomes" id="UP000285768"/>
    </source>
</evidence>
<dbReference type="InterPro" id="IPR000515">
    <property type="entry name" value="MetI-like"/>
</dbReference>
<feature type="transmembrane region" description="Helical" evidence="8">
    <location>
        <begin position="69"/>
        <end position="92"/>
    </location>
</feature>
<dbReference type="CDD" id="cd06261">
    <property type="entry name" value="TM_PBP2"/>
    <property type="match status" value="1"/>
</dbReference>
<evidence type="ECO:0000259" key="9">
    <source>
        <dbReference type="PROSITE" id="PS50928"/>
    </source>
</evidence>
<proteinExistence type="inferred from homology"/>
<evidence type="ECO:0000313" key="10">
    <source>
        <dbReference type="EMBL" id="QAB16849.1"/>
    </source>
</evidence>
<comment type="similarity">
    <text evidence="2">Belongs to the binding-protein-dependent transport system permease family. CysTW subfamily.</text>
</comment>
<dbReference type="SUPFAM" id="SSF161098">
    <property type="entry name" value="MetI-like"/>
    <property type="match status" value="1"/>
</dbReference>
<dbReference type="PANTHER" id="PTHR42929:SF5">
    <property type="entry name" value="ABC TRANSPORTER PERMEASE PROTEIN"/>
    <property type="match status" value="1"/>
</dbReference>
<comment type="subcellular location">
    <subcellularLocation>
        <location evidence="1 8">Cell membrane</location>
        <topology evidence="1 8">Multi-pass membrane protein</topology>
    </subcellularLocation>
</comment>
<feature type="transmembrane region" description="Helical" evidence="8">
    <location>
        <begin position="20"/>
        <end position="42"/>
    </location>
</feature>
<reference evidence="10 11" key="1">
    <citation type="submission" date="2019-01" db="EMBL/GenBank/DDBJ databases">
        <title>Leucobacter muris sp. nov. isolated from the nose of a laboratory mouse.</title>
        <authorList>
            <person name="Benga L."/>
            <person name="Sproeer C."/>
            <person name="Schumann P."/>
            <person name="Verbarg S."/>
            <person name="Bunk B."/>
            <person name="Engelhardt E."/>
            <person name="Benten P.M."/>
            <person name="Sager M."/>
        </authorList>
    </citation>
    <scope>NUCLEOTIDE SEQUENCE [LARGE SCALE GENOMIC DNA]</scope>
    <source>
        <strain evidence="10 11">DSM 101948</strain>
    </source>
</reference>
<feature type="transmembrane region" description="Helical" evidence="8">
    <location>
        <begin position="148"/>
        <end position="172"/>
    </location>
</feature>
<dbReference type="EMBL" id="CP035037">
    <property type="protein sequence ID" value="QAB16849.1"/>
    <property type="molecule type" value="Genomic_DNA"/>
</dbReference>
<keyword evidence="5 8" id="KW-0812">Transmembrane</keyword>
<evidence type="ECO:0000256" key="5">
    <source>
        <dbReference type="ARBA" id="ARBA00022692"/>
    </source>
</evidence>
<keyword evidence="6 8" id="KW-1133">Transmembrane helix</keyword>
<protein>
    <submittedName>
        <fullName evidence="10">ABC transporter permease</fullName>
    </submittedName>
</protein>
<dbReference type="PANTHER" id="PTHR42929">
    <property type="entry name" value="INNER MEMBRANE ABC TRANSPORTER PERMEASE PROTEIN YDCU-RELATED-RELATED"/>
    <property type="match status" value="1"/>
</dbReference>
<keyword evidence="11" id="KW-1185">Reference proteome</keyword>
<feature type="transmembrane region" description="Helical" evidence="8">
    <location>
        <begin position="200"/>
        <end position="225"/>
    </location>
</feature>
<feature type="domain" description="ABC transmembrane type-1" evidence="9">
    <location>
        <begin position="70"/>
        <end position="273"/>
    </location>
</feature>
<dbReference type="PROSITE" id="PS50928">
    <property type="entry name" value="ABC_TM1"/>
    <property type="match status" value="1"/>
</dbReference>
<dbReference type="Pfam" id="PF00528">
    <property type="entry name" value="BPD_transp_1"/>
    <property type="match status" value="1"/>
</dbReference>
<organism evidence="10 11">
    <name type="scientific">Leucobacter muris</name>
    <dbReference type="NCBI Taxonomy" id="1935379"/>
    <lineage>
        <taxon>Bacteria</taxon>
        <taxon>Bacillati</taxon>
        <taxon>Actinomycetota</taxon>
        <taxon>Actinomycetes</taxon>
        <taxon>Micrococcales</taxon>
        <taxon>Microbacteriaceae</taxon>
        <taxon>Leucobacter</taxon>
    </lineage>
</organism>
<evidence type="ECO:0000256" key="1">
    <source>
        <dbReference type="ARBA" id="ARBA00004651"/>
    </source>
</evidence>
<feature type="transmembrane region" description="Helical" evidence="8">
    <location>
        <begin position="257"/>
        <end position="277"/>
    </location>
</feature>
<dbReference type="Gene3D" id="1.10.3720.10">
    <property type="entry name" value="MetI-like"/>
    <property type="match status" value="1"/>
</dbReference>
<dbReference type="Proteomes" id="UP000285768">
    <property type="component" value="Chromosome"/>
</dbReference>
<keyword evidence="4" id="KW-1003">Cell membrane</keyword>
<accession>A0ABX5QCR4</accession>
<keyword evidence="7 8" id="KW-0472">Membrane</keyword>
<evidence type="ECO:0000256" key="3">
    <source>
        <dbReference type="ARBA" id="ARBA00022448"/>
    </source>
</evidence>
<gene>
    <name evidence="10" type="ORF">Leucomu_01875</name>
</gene>
<evidence type="ECO:0000256" key="6">
    <source>
        <dbReference type="ARBA" id="ARBA00022989"/>
    </source>
</evidence>
<feature type="transmembrane region" description="Helical" evidence="8">
    <location>
        <begin position="104"/>
        <end position="128"/>
    </location>
</feature>
<evidence type="ECO:0000256" key="2">
    <source>
        <dbReference type="ARBA" id="ARBA00007069"/>
    </source>
</evidence>